<dbReference type="CDD" id="cd17324">
    <property type="entry name" value="MFS_NepI_like"/>
    <property type="match status" value="1"/>
</dbReference>
<evidence type="ECO:0000313" key="10">
    <source>
        <dbReference type="Proteomes" id="UP000215383"/>
    </source>
</evidence>
<feature type="transmembrane region" description="Helical" evidence="7">
    <location>
        <begin position="35"/>
        <end position="60"/>
    </location>
</feature>
<feature type="transmembrane region" description="Helical" evidence="7">
    <location>
        <begin position="156"/>
        <end position="178"/>
    </location>
</feature>
<evidence type="ECO:0000259" key="8">
    <source>
        <dbReference type="PROSITE" id="PS50850"/>
    </source>
</evidence>
<feature type="transmembrane region" description="Helical" evidence="7">
    <location>
        <begin position="199"/>
        <end position="220"/>
    </location>
</feature>
<keyword evidence="3" id="KW-1003">Cell membrane</keyword>
<feature type="transmembrane region" description="Helical" evidence="7">
    <location>
        <begin position="322"/>
        <end position="345"/>
    </location>
</feature>
<keyword evidence="6 7" id="KW-0472">Membrane</keyword>
<gene>
    <name evidence="9" type="primary">ydhP</name>
    <name evidence="9" type="ORF">SAMEA4364220_01155</name>
</gene>
<dbReference type="eggNOG" id="COG2814">
    <property type="taxonomic scope" value="Bacteria"/>
</dbReference>
<evidence type="ECO:0000256" key="2">
    <source>
        <dbReference type="ARBA" id="ARBA00022448"/>
    </source>
</evidence>
<dbReference type="InterPro" id="IPR020846">
    <property type="entry name" value="MFS_dom"/>
</dbReference>
<feature type="transmembrane region" description="Helical" evidence="7">
    <location>
        <begin position="287"/>
        <end position="310"/>
    </location>
</feature>
<dbReference type="InterPro" id="IPR050189">
    <property type="entry name" value="MFS_Efflux_Transporters"/>
</dbReference>
<keyword evidence="5 7" id="KW-1133">Transmembrane helix</keyword>
<feature type="transmembrane region" description="Helical" evidence="7">
    <location>
        <begin position="261"/>
        <end position="281"/>
    </location>
</feature>
<dbReference type="EMBL" id="LT906446">
    <property type="protein sequence ID" value="SNU99643.1"/>
    <property type="molecule type" value="Genomic_DNA"/>
</dbReference>
<dbReference type="GO" id="GO:0005886">
    <property type="term" value="C:plasma membrane"/>
    <property type="evidence" value="ECO:0007669"/>
    <property type="project" value="UniProtKB-SubCell"/>
</dbReference>
<dbReference type="SUPFAM" id="SSF103473">
    <property type="entry name" value="MFS general substrate transporter"/>
    <property type="match status" value="1"/>
</dbReference>
<dbReference type="Pfam" id="PF07690">
    <property type="entry name" value="MFS_1"/>
    <property type="match status" value="1"/>
</dbReference>
<reference evidence="9 10" key="1">
    <citation type="submission" date="2017-06" db="EMBL/GenBank/DDBJ databases">
        <authorList>
            <consortium name="Pathogen Informatics"/>
        </authorList>
    </citation>
    <scope>NUCLEOTIDE SEQUENCE [LARGE SCALE GENOMIC DNA]</scope>
    <source>
        <strain evidence="9 10">NCTC10570</strain>
    </source>
</reference>
<proteinExistence type="predicted"/>
<evidence type="ECO:0000313" key="9">
    <source>
        <dbReference type="EMBL" id="SNU99643.1"/>
    </source>
</evidence>
<keyword evidence="10" id="KW-1185">Reference proteome</keyword>
<dbReference type="PANTHER" id="PTHR43124:SF3">
    <property type="entry name" value="CHLORAMPHENICOL EFFLUX PUMP RV0191"/>
    <property type="match status" value="1"/>
</dbReference>
<comment type="subcellular location">
    <subcellularLocation>
        <location evidence="1">Cell membrane</location>
        <topology evidence="1">Multi-pass membrane protein</topology>
    </subcellularLocation>
</comment>
<organism evidence="9 10">
    <name type="scientific">Megamonas hypermegale</name>
    <dbReference type="NCBI Taxonomy" id="158847"/>
    <lineage>
        <taxon>Bacteria</taxon>
        <taxon>Bacillati</taxon>
        <taxon>Bacillota</taxon>
        <taxon>Negativicutes</taxon>
        <taxon>Selenomonadales</taxon>
        <taxon>Selenomonadaceae</taxon>
        <taxon>Megamonas</taxon>
    </lineage>
</organism>
<evidence type="ECO:0000256" key="6">
    <source>
        <dbReference type="ARBA" id="ARBA00023136"/>
    </source>
</evidence>
<feature type="transmembrane region" description="Helical" evidence="7">
    <location>
        <begin position="351"/>
        <end position="372"/>
    </location>
</feature>
<feature type="transmembrane region" description="Helical" evidence="7">
    <location>
        <begin position="93"/>
        <end position="114"/>
    </location>
</feature>
<evidence type="ECO:0000256" key="1">
    <source>
        <dbReference type="ARBA" id="ARBA00004651"/>
    </source>
</evidence>
<dbReference type="Proteomes" id="UP000215383">
    <property type="component" value="Chromosome 1"/>
</dbReference>
<dbReference type="AlphaFoldDB" id="A0A239TSR1"/>
<dbReference type="Gene3D" id="1.20.1250.20">
    <property type="entry name" value="MFS general substrate transporter like domains"/>
    <property type="match status" value="2"/>
</dbReference>
<name>A0A239TSR1_9FIRM</name>
<feature type="transmembrane region" description="Helical" evidence="7">
    <location>
        <begin position="126"/>
        <end position="150"/>
    </location>
</feature>
<dbReference type="PROSITE" id="PS50850">
    <property type="entry name" value="MFS"/>
    <property type="match status" value="1"/>
</dbReference>
<feature type="transmembrane region" description="Helical" evidence="7">
    <location>
        <begin position="67"/>
        <end position="87"/>
    </location>
</feature>
<evidence type="ECO:0000256" key="3">
    <source>
        <dbReference type="ARBA" id="ARBA00022475"/>
    </source>
</evidence>
<evidence type="ECO:0000256" key="4">
    <source>
        <dbReference type="ARBA" id="ARBA00022692"/>
    </source>
</evidence>
<dbReference type="InterPro" id="IPR036259">
    <property type="entry name" value="MFS_trans_sf"/>
</dbReference>
<keyword evidence="2" id="KW-0813">Transport</keyword>
<accession>A0A239TSR1</accession>
<feature type="transmembrane region" description="Helical" evidence="7">
    <location>
        <begin position="232"/>
        <end position="254"/>
    </location>
</feature>
<dbReference type="RefSeq" id="WP_036254868.1">
    <property type="nucleotide sequence ID" value="NZ_LT906446.1"/>
</dbReference>
<sequence length="387" mass="41323">MLIFILTLGVFSIINTEMGVIGILPLIASNYGVNISTAGLLVSLFALAVAVSGPTLPLLLSRFNRKFIMIMVLAVFCICNVISAFATDFNVVLITRVLPAFFHPVYVSLAFAVASSSVDKSEIPKAVAKVMIGVSAGMVLGVPIVSYIASITSLEIAMLFFALVNGIALIVTIIFVPSMPVKSHLSYGTQLGILKEKNVWMAIVAVVFLNGGIFGVYSYLADYLERVTNYSAEIISIALLVYGLANIVGNIIAGKLLTDRAVSVVMAFPLALICIYCFMFFMGDMSLSMAVITLLWGILAGIGANINQYWITLSAPHVPDFANALFLVATNLGTCIGAAVCGYFIDGIDISYVVFGGIIFLGISFLFINIGAKNQRENIKAILSKTA</sequence>
<evidence type="ECO:0000256" key="7">
    <source>
        <dbReference type="SAM" id="Phobius"/>
    </source>
</evidence>
<dbReference type="InterPro" id="IPR011701">
    <property type="entry name" value="MFS"/>
</dbReference>
<dbReference type="GO" id="GO:0022857">
    <property type="term" value="F:transmembrane transporter activity"/>
    <property type="evidence" value="ECO:0007669"/>
    <property type="project" value="InterPro"/>
</dbReference>
<evidence type="ECO:0000256" key="5">
    <source>
        <dbReference type="ARBA" id="ARBA00022989"/>
    </source>
</evidence>
<dbReference type="GeneID" id="78507161"/>
<dbReference type="PANTHER" id="PTHR43124">
    <property type="entry name" value="PURINE EFFLUX PUMP PBUE"/>
    <property type="match status" value="1"/>
</dbReference>
<keyword evidence="4 7" id="KW-0812">Transmembrane</keyword>
<feature type="domain" description="Major facilitator superfamily (MFS) profile" evidence="8">
    <location>
        <begin position="1"/>
        <end position="374"/>
    </location>
</feature>
<protein>
    <submittedName>
        <fullName evidence="9">Inner membrane transport protein ydhP</fullName>
    </submittedName>
</protein>